<name>A0AA88R8C3_9ASTE</name>
<keyword evidence="1" id="KW-0472">Membrane</keyword>
<evidence type="ECO:0000313" key="3">
    <source>
        <dbReference type="Proteomes" id="UP001187471"/>
    </source>
</evidence>
<evidence type="ECO:0000256" key="1">
    <source>
        <dbReference type="SAM" id="Phobius"/>
    </source>
</evidence>
<gene>
    <name evidence="2" type="ORF">RJ640_006316</name>
</gene>
<keyword evidence="3" id="KW-1185">Reference proteome</keyword>
<accession>A0AA88R8C3</accession>
<evidence type="ECO:0000313" key="2">
    <source>
        <dbReference type="EMBL" id="KAK2982902.1"/>
    </source>
</evidence>
<dbReference type="EMBL" id="JAVXUO010001376">
    <property type="protein sequence ID" value="KAK2982902.1"/>
    <property type="molecule type" value="Genomic_DNA"/>
</dbReference>
<organism evidence="2 3">
    <name type="scientific">Escallonia rubra</name>
    <dbReference type="NCBI Taxonomy" id="112253"/>
    <lineage>
        <taxon>Eukaryota</taxon>
        <taxon>Viridiplantae</taxon>
        <taxon>Streptophyta</taxon>
        <taxon>Embryophyta</taxon>
        <taxon>Tracheophyta</taxon>
        <taxon>Spermatophyta</taxon>
        <taxon>Magnoliopsida</taxon>
        <taxon>eudicotyledons</taxon>
        <taxon>Gunneridae</taxon>
        <taxon>Pentapetalae</taxon>
        <taxon>asterids</taxon>
        <taxon>campanulids</taxon>
        <taxon>Escalloniales</taxon>
        <taxon>Escalloniaceae</taxon>
        <taxon>Escallonia</taxon>
    </lineage>
</organism>
<proteinExistence type="predicted"/>
<sequence>MRTPRRTPERLISPLQPSHRLSALRSVRVSVVVPCSFVVPCVYAFVNLTTMQKQFKKQDIRSAPVQNNHASAQGTIYASMYQAAETVSDGPPLVPSLQNQLEQPNLEQKRKSVHDRIRIPVTYDDLPGAAEDAKDESV</sequence>
<keyword evidence="1" id="KW-1133">Transmembrane helix</keyword>
<feature type="transmembrane region" description="Helical" evidence="1">
    <location>
        <begin position="27"/>
        <end position="48"/>
    </location>
</feature>
<reference evidence="2" key="1">
    <citation type="submission" date="2022-12" db="EMBL/GenBank/DDBJ databases">
        <title>Draft genome assemblies for two species of Escallonia (Escalloniales).</title>
        <authorList>
            <person name="Chanderbali A."/>
            <person name="Dervinis C."/>
            <person name="Anghel I."/>
            <person name="Soltis D."/>
            <person name="Soltis P."/>
            <person name="Zapata F."/>
        </authorList>
    </citation>
    <scope>NUCLEOTIDE SEQUENCE</scope>
    <source>
        <strain evidence="2">UCBG92.1500</strain>
        <tissue evidence="2">Leaf</tissue>
    </source>
</reference>
<dbReference type="Proteomes" id="UP001187471">
    <property type="component" value="Unassembled WGS sequence"/>
</dbReference>
<protein>
    <submittedName>
        <fullName evidence="2">Uncharacterized protein</fullName>
    </submittedName>
</protein>
<keyword evidence="1" id="KW-0812">Transmembrane</keyword>
<comment type="caution">
    <text evidence="2">The sequence shown here is derived from an EMBL/GenBank/DDBJ whole genome shotgun (WGS) entry which is preliminary data.</text>
</comment>
<dbReference type="AlphaFoldDB" id="A0AA88R8C3"/>